<dbReference type="InterPro" id="IPR036249">
    <property type="entry name" value="Thioredoxin-like_sf"/>
</dbReference>
<feature type="domain" description="KaiB" evidence="1">
    <location>
        <begin position="166"/>
        <end position="246"/>
    </location>
</feature>
<dbReference type="EMBL" id="PQWO01000010">
    <property type="protein sequence ID" value="PZD72450.1"/>
    <property type="molecule type" value="Genomic_DNA"/>
</dbReference>
<dbReference type="Pfam" id="PF07689">
    <property type="entry name" value="KaiB"/>
    <property type="match status" value="1"/>
</dbReference>
<reference evidence="2 3" key="1">
    <citation type="journal article" date="2018" name="Sci. Rep.">
        <title>A novel species of the marine cyanobacterium Acaryochloris with a unique pigment content and lifestyle.</title>
        <authorList>
            <person name="Partensky F."/>
            <person name="Six C."/>
            <person name="Ratin M."/>
            <person name="Garczarek L."/>
            <person name="Vaulot D."/>
            <person name="Probert I."/>
            <person name="Calteau A."/>
            <person name="Gourvil P."/>
            <person name="Marie D."/>
            <person name="Grebert T."/>
            <person name="Bouchier C."/>
            <person name="Le Panse S."/>
            <person name="Gachenot M."/>
            <person name="Rodriguez F."/>
            <person name="Garrido J.L."/>
        </authorList>
    </citation>
    <scope>NUCLEOTIDE SEQUENCE [LARGE SCALE GENOMIC DNA]</scope>
    <source>
        <strain evidence="2 3">RCC1774</strain>
    </source>
</reference>
<dbReference type="OrthoDB" id="5458519at2"/>
<protein>
    <submittedName>
        <fullName evidence="2">Circadian clock protein KaiB</fullName>
    </submittedName>
</protein>
<dbReference type="CDD" id="cd02978">
    <property type="entry name" value="KaiB_like"/>
    <property type="match status" value="1"/>
</dbReference>
<dbReference type="InterPro" id="IPR039022">
    <property type="entry name" value="KaiB-like"/>
</dbReference>
<dbReference type="Proteomes" id="UP000248857">
    <property type="component" value="Unassembled WGS sequence"/>
</dbReference>
<dbReference type="Gene3D" id="3.40.30.10">
    <property type="entry name" value="Glutaredoxin"/>
    <property type="match status" value="1"/>
</dbReference>
<dbReference type="SUPFAM" id="SSF52833">
    <property type="entry name" value="Thioredoxin-like"/>
    <property type="match status" value="1"/>
</dbReference>
<proteinExistence type="predicted"/>
<dbReference type="InterPro" id="IPR011649">
    <property type="entry name" value="KaiB_domain"/>
</dbReference>
<evidence type="ECO:0000313" key="2">
    <source>
        <dbReference type="EMBL" id="PZD72450.1"/>
    </source>
</evidence>
<evidence type="ECO:0000313" key="3">
    <source>
        <dbReference type="Proteomes" id="UP000248857"/>
    </source>
</evidence>
<dbReference type="RefSeq" id="WP_110987044.1">
    <property type="nucleotide sequence ID" value="NZ_CAWNWM010000010.1"/>
</dbReference>
<organism evidence="2 3">
    <name type="scientific">Acaryochloris thomasi RCC1774</name>
    <dbReference type="NCBI Taxonomy" id="1764569"/>
    <lineage>
        <taxon>Bacteria</taxon>
        <taxon>Bacillati</taxon>
        <taxon>Cyanobacteriota</taxon>
        <taxon>Cyanophyceae</taxon>
        <taxon>Acaryochloridales</taxon>
        <taxon>Acaryochloridaceae</taxon>
        <taxon>Acaryochloris</taxon>
        <taxon>Acaryochloris thomasi</taxon>
    </lineage>
</organism>
<dbReference type="AlphaFoldDB" id="A0A2W1JFK5"/>
<dbReference type="PANTHER" id="PTHR41709">
    <property type="entry name" value="KAIB-LIKE PROTEIN 1"/>
    <property type="match status" value="1"/>
</dbReference>
<dbReference type="SMART" id="SM01248">
    <property type="entry name" value="KaiB"/>
    <property type="match status" value="1"/>
</dbReference>
<gene>
    <name evidence="2" type="primary">kaiB_3</name>
    <name evidence="2" type="ORF">C1752_03639</name>
</gene>
<name>A0A2W1JFK5_9CYAN</name>
<keyword evidence="3" id="KW-1185">Reference proteome</keyword>
<accession>A0A2W1JFK5</accession>
<dbReference type="PANTHER" id="PTHR41709:SF2">
    <property type="entry name" value="CIRCADIAN CLOCK PROTEIN KAIB2"/>
    <property type="match status" value="1"/>
</dbReference>
<sequence>MALHESHPSASLYKGLVLVTPGGDLVYAIDPSKQQHWHAQLCAVLQRRLNLPEAPLFLTPSYTATVDRWIDPQSQEVRVVAEAYPPVWRYRIFFQAIFNVPVHQWRPVPVAPEEQDGRVIHSYREKFPELWESHNWVIRANDPSPSEPETPAPELAKAHASTYVLHLFIARHSRNTIQTLKVLHQVLEQALACPYTLKIIDVTQHPEQAEAAQVLATPTLVRVWPQPIQKLVGDLDQARILQMLTV</sequence>
<evidence type="ECO:0000259" key="1">
    <source>
        <dbReference type="SMART" id="SM01248"/>
    </source>
</evidence>
<dbReference type="GO" id="GO:0048511">
    <property type="term" value="P:rhythmic process"/>
    <property type="evidence" value="ECO:0007669"/>
    <property type="project" value="InterPro"/>
</dbReference>
<comment type="caution">
    <text evidence="2">The sequence shown here is derived from an EMBL/GenBank/DDBJ whole genome shotgun (WGS) entry which is preliminary data.</text>
</comment>